<dbReference type="AlphaFoldDB" id="A0A6J7EIM3"/>
<protein>
    <submittedName>
        <fullName evidence="3">Unannotated protein</fullName>
    </submittedName>
</protein>
<name>A0A6J7EIM3_9ZZZZ</name>
<dbReference type="Gene3D" id="2.60.200.20">
    <property type="match status" value="1"/>
</dbReference>
<dbReference type="CDD" id="cd00060">
    <property type="entry name" value="FHA"/>
    <property type="match status" value="1"/>
</dbReference>
<dbReference type="InterPro" id="IPR022128">
    <property type="entry name" value="FhaA_N"/>
</dbReference>
<reference evidence="3" key="1">
    <citation type="submission" date="2020-05" db="EMBL/GenBank/DDBJ databases">
        <authorList>
            <person name="Chiriac C."/>
            <person name="Salcher M."/>
            <person name="Ghai R."/>
            <person name="Kavagutti S V."/>
        </authorList>
    </citation>
    <scope>NUCLEOTIDE SEQUENCE</scope>
</reference>
<dbReference type="InterPro" id="IPR042287">
    <property type="entry name" value="FhaA_N_sf"/>
</dbReference>
<evidence type="ECO:0000313" key="3">
    <source>
        <dbReference type="EMBL" id="CAB4881971.1"/>
    </source>
</evidence>
<dbReference type="PANTHER" id="PTHR23308">
    <property type="entry name" value="NUCLEAR INHIBITOR OF PROTEIN PHOSPHATASE-1"/>
    <property type="match status" value="1"/>
</dbReference>
<evidence type="ECO:0000256" key="1">
    <source>
        <dbReference type="SAM" id="MobiDB-lite"/>
    </source>
</evidence>
<dbReference type="InterPro" id="IPR000253">
    <property type="entry name" value="FHA_dom"/>
</dbReference>
<dbReference type="Gene3D" id="3.30.2320.60">
    <property type="entry name" value="FhaA, phosphopeptide-binding domain (DUF3662)"/>
    <property type="match status" value="1"/>
</dbReference>
<dbReference type="SMART" id="SM00240">
    <property type="entry name" value="FHA"/>
    <property type="match status" value="1"/>
</dbReference>
<dbReference type="PROSITE" id="PS50006">
    <property type="entry name" value="FHA_DOMAIN"/>
    <property type="match status" value="1"/>
</dbReference>
<dbReference type="SUPFAM" id="SSF49879">
    <property type="entry name" value="SMAD/FHA domain"/>
    <property type="match status" value="1"/>
</dbReference>
<dbReference type="InterPro" id="IPR050923">
    <property type="entry name" value="Cell_Proc_Reg/RNA_Proc"/>
</dbReference>
<sequence length="231" mass="24915">MSVLRNLESKLAGLVEGTFGRVFRTEVRPVELARGLAREMDDHRSSRPVPHAYIVHLSPDDHARYTETGDEVREDLAGYLLEHARAERFSLAATPVILLDCDPRLGLGEFGVEALPAGSAPAPPVSRPPAPIRRDPRPPRGVLAVAGRRFAITEAGALIGRSRDCEVVLDDANVSRHHARIAFDAGAGWTIEDLGSTNGVRVNGERIHGPAALRTGDRLDIGTLSASFEDA</sequence>
<feature type="compositionally biased region" description="Pro residues" evidence="1">
    <location>
        <begin position="121"/>
        <end position="131"/>
    </location>
</feature>
<feature type="domain" description="FHA" evidence="2">
    <location>
        <begin position="157"/>
        <end position="207"/>
    </location>
</feature>
<proteinExistence type="predicted"/>
<dbReference type="EMBL" id="CAFBLQ010000194">
    <property type="protein sequence ID" value="CAB4881971.1"/>
    <property type="molecule type" value="Genomic_DNA"/>
</dbReference>
<evidence type="ECO:0000259" key="2">
    <source>
        <dbReference type="PROSITE" id="PS50006"/>
    </source>
</evidence>
<dbReference type="Pfam" id="PF12401">
    <property type="entry name" value="FhaA_N"/>
    <property type="match status" value="1"/>
</dbReference>
<organism evidence="3">
    <name type="scientific">freshwater metagenome</name>
    <dbReference type="NCBI Taxonomy" id="449393"/>
    <lineage>
        <taxon>unclassified sequences</taxon>
        <taxon>metagenomes</taxon>
        <taxon>ecological metagenomes</taxon>
    </lineage>
</organism>
<dbReference type="InterPro" id="IPR008984">
    <property type="entry name" value="SMAD_FHA_dom_sf"/>
</dbReference>
<dbReference type="Pfam" id="PF00498">
    <property type="entry name" value="FHA"/>
    <property type="match status" value="1"/>
</dbReference>
<feature type="region of interest" description="Disordered" evidence="1">
    <location>
        <begin position="118"/>
        <end position="139"/>
    </location>
</feature>
<gene>
    <name evidence="3" type="ORF">UFOPK3423_01435</name>
</gene>
<accession>A0A6J7EIM3</accession>